<dbReference type="Pfam" id="PF12146">
    <property type="entry name" value="Hydrolase_4"/>
    <property type="match status" value="1"/>
</dbReference>
<proteinExistence type="predicted"/>
<keyword evidence="3" id="KW-0378">Hydrolase</keyword>
<gene>
    <name evidence="3" type="ORF">GO984_13955</name>
</gene>
<evidence type="ECO:0000259" key="2">
    <source>
        <dbReference type="Pfam" id="PF12146"/>
    </source>
</evidence>
<dbReference type="SUPFAM" id="SSF53474">
    <property type="entry name" value="alpha/beta-Hydrolases"/>
    <property type="match status" value="1"/>
</dbReference>
<name>A0A6L6WIC7_9RHOB</name>
<keyword evidence="1" id="KW-1133">Transmembrane helix</keyword>
<dbReference type="AlphaFoldDB" id="A0A6L6WIC7"/>
<evidence type="ECO:0000256" key="1">
    <source>
        <dbReference type="SAM" id="Phobius"/>
    </source>
</evidence>
<dbReference type="InterPro" id="IPR029058">
    <property type="entry name" value="AB_hydrolase_fold"/>
</dbReference>
<organism evidence="3 4">
    <name type="scientific">Parasedimentitalea huanghaiensis</name>
    <dbReference type="NCBI Taxonomy" id="2682100"/>
    <lineage>
        <taxon>Bacteria</taxon>
        <taxon>Pseudomonadati</taxon>
        <taxon>Pseudomonadota</taxon>
        <taxon>Alphaproteobacteria</taxon>
        <taxon>Rhodobacterales</taxon>
        <taxon>Paracoccaceae</taxon>
        <taxon>Parasedimentitalea</taxon>
    </lineage>
</organism>
<dbReference type="Gene3D" id="3.40.50.1820">
    <property type="entry name" value="alpha/beta hydrolase"/>
    <property type="match status" value="1"/>
</dbReference>
<dbReference type="RefSeq" id="WP_167740343.1">
    <property type="nucleotide sequence ID" value="NZ_WQLV01000008.1"/>
</dbReference>
<comment type="caution">
    <text evidence="3">The sequence shown here is derived from an EMBL/GenBank/DDBJ whole genome shotgun (WGS) entry which is preliminary data.</text>
</comment>
<evidence type="ECO:0000313" key="4">
    <source>
        <dbReference type="Proteomes" id="UP000478892"/>
    </source>
</evidence>
<dbReference type="GO" id="GO:0016787">
    <property type="term" value="F:hydrolase activity"/>
    <property type="evidence" value="ECO:0007669"/>
    <property type="project" value="UniProtKB-KW"/>
</dbReference>
<sequence length="330" mass="36135">MRLFGKWLGRVLLALAVIGAALWAFGPYEEVDLKTSFEPRRFGEGVQVYFESIESQHKDVTPGVEKRVIWREGFKEQRTPVSVLYVHGFSATSEEIRPVPDQVAEALGANLVFTRLRGHGRSGEALADVTVNDWMMDMAEGLAAARQVGDRVVVIATSTGATLATAAAFDPEMSKSVAAMIFVSPNYGINKPLAPLLTLPAARYWVPLLAGRERTRPVQNADHKTYWTTTYPLVAVLPVAALVDTVAKMDVSQVNVPVLFWTSERDQVVRPDVTALVADRWGGPADLQLVVLDGKGDPRSHVIAGDIRSPDQTKAATVGFLKWLKMQGIE</sequence>
<accession>A0A6L6WIC7</accession>
<feature type="domain" description="Serine aminopeptidase S33" evidence="2">
    <location>
        <begin position="82"/>
        <end position="294"/>
    </location>
</feature>
<keyword evidence="1" id="KW-0812">Transmembrane</keyword>
<keyword evidence="1" id="KW-0472">Membrane</keyword>
<evidence type="ECO:0000313" key="3">
    <source>
        <dbReference type="EMBL" id="MVO16918.1"/>
    </source>
</evidence>
<dbReference type="Proteomes" id="UP000478892">
    <property type="component" value="Unassembled WGS sequence"/>
</dbReference>
<dbReference type="InterPro" id="IPR022742">
    <property type="entry name" value="Hydrolase_4"/>
</dbReference>
<reference evidence="3 4" key="1">
    <citation type="submission" date="2019-12" db="EMBL/GenBank/DDBJ databases">
        <authorList>
            <person name="Zhang Y.-J."/>
        </authorList>
    </citation>
    <scope>NUCLEOTIDE SEQUENCE [LARGE SCALE GENOMIC DNA]</scope>
    <source>
        <strain evidence="3 4">CY05</strain>
    </source>
</reference>
<dbReference type="EMBL" id="WQLV01000008">
    <property type="protein sequence ID" value="MVO16918.1"/>
    <property type="molecule type" value="Genomic_DNA"/>
</dbReference>
<feature type="transmembrane region" description="Helical" evidence="1">
    <location>
        <begin position="7"/>
        <end position="26"/>
    </location>
</feature>
<protein>
    <submittedName>
        <fullName evidence="3">Alpha/beta fold hydrolase</fullName>
    </submittedName>
</protein>
<keyword evidence="4" id="KW-1185">Reference proteome</keyword>